<feature type="coiled-coil region" evidence="1">
    <location>
        <begin position="605"/>
        <end position="831"/>
    </location>
</feature>
<organism evidence="3 4">
    <name type="scientific">Ricinus communis</name>
    <name type="common">Castor bean</name>
    <dbReference type="NCBI Taxonomy" id="3988"/>
    <lineage>
        <taxon>Eukaryota</taxon>
        <taxon>Viridiplantae</taxon>
        <taxon>Streptophyta</taxon>
        <taxon>Embryophyta</taxon>
        <taxon>Tracheophyta</taxon>
        <taxon>Spermatophyta</taxon>
        <taxon>Magnoliopsida</taxon>
        <taxon>eudicotyledons</taxon>
        <taxon>Gunneridae</taxon>
        <taxon>Pentapetalae</taxon>
        <taxon>rosids</taxon>
        <taxon>fabids</taxon>
        <taxon>Malpighiales</taxon>
        <taxon>Euphorbiaceae</taxon>
        <taxon>Acalyphoideae</taxon>
        <taxon>Acalypheae</taxon>
        <taxon>Ricinus</taxon>
    </lineage>
</organism>
<keyword evidence="4" id="KW-1185">Reference proteome</keyword>
<name>B9R9B9_RICCO</name>
<evidence type="ECO:0000313" key="3">
    <source>
        <dbReference type="EMBL" id="EEF51396.1"/>
    </source>
</evidence>
<dbReference type="eggNOG" id="ENOG502QRZ5">
    <property type="taxonomic scope" value="Eukaryota"/>
</dbReference>
<sequence length="920" mass="106531">MFKSWRNDKRKIKAVFKLQFQATQVPQLKKPALLISLVPEDVGKTTFKLEKAPVQDGTCLWENPLFVTVKLIRQPKTGNLKEKIYHFIVSSGSSKSGYLGEASIDFADFAEENEPITVSLPLKFANSGAVLHVTVQRVQGDTNQRYVEETGVSLSQDESLKNRLSNVHTDANNNSFNEDTNLDIFSSHNSYQDGSFKASLGSNASIQSDPRQNSMPQVVAVDTITPKTVCIEDQVRIENFPRDLRGASDESTEKLKSEITSLMRQSELTELEIQSLRKQFAKENRRAQDLSRQVIDLKEERDQLKTECVQLRSQQKTFDGGEALNRLRAENKDVKVQLEEIRRELSHEKELNNNLKLQLEKTQESNSELILAVNDLDEMLEQKKLEISHLLSRNLDEVQDKKSKCNMQENEDQQAAPGLDELAREKNDSSELCLLKEKITELSDEVKLYREDREKLETYIEHLTQDNAELQQENHDITSKLEQHRLQEMKMQNESMEYLATVEGLQLQVERLEQKLKQQTLEFSESLDSISELESQVKTLEKELEKQAQAFENDLDAMTCAKIEQEQRAIRSEEALRKTRWKNAITAERLQEEFRRLSVEMTGKFDENEKLMTKALTEADELRAQNRILEDRLQKANEELSLLRDQSRVKVEELSTQLELKTNQVEQMSLELGAISQQLKCAENRREEKQEAFLVEVQMLKAKIEMLKKEKHELSELAEQVKLKVETEGTKTSVEESDVLIKRWEREREELRKNFALAKQEAEKAQEELLNLRSLKNEKEILVGKLLSEAGSLRSQHIELKKSLSREELEKEHLQKQVLELKQELEKRRDGSNSVERKIKNNIMPDGKAVNLPSHKRDDCNLTEMVTEMSRLKERNKCMESELKEMQERYSEISLKFAEVEGERQQLVMTVRNLKSGKRN</sequence>
<dbReference type="Proteomes" id="UP000008311">
    <property type="component" value="Unassembled WGS sequence"/>
</dbReference>
<feature type="domain" description="C2 NT-type" evidence="2">
    <location>
        <begin position="4"/>
        <end position="139"/>
    </location>
</feature>
<proteinExistence type="predicted"/>
<dbReference type="InterPro" id="IPR019448">
    <property type="entry name" value="NT-C2"/>
</dbReference>
<feature type="coiled-coil region" evidence="1">
    <location>
        <begin position="439"/>
        <end position="561"/>
    </location>
</feature>
<dbReference type="STRING" id="3988.B9R9B9"/>
<evidence type="ECO:0000313" key="4">
    <source>
        <dbReference type="Proteomes" id="UP000008311"/>
    </source>
</evidence>
<dbReference type="EMBL" id="EQ973773">
    <property type="protein sequence ID" value="EEF51396.1"/>
    <property type="molecule type" value="Genomic_DNA"/>
</dbReference>
<keyword evidence="1" id="KW-0175">Coiled coil</keyword>
<gene>
    <name evidence="3" type="ORF">RCOM_1496020</name>
</gene>
<feature type="coiled-coil region" evidence="1">
    <location>
        <begin position="862"/>
        <end position="903"/>
    </location>
</feature>
<dbReference type="FunCoup" id="B9R9B9">
    <property type="interactions" value="99"/>
</dbReference>
<dbReference type="PANTHER" id="PTHR34452">
    <property type="entry name" value="MYOSIN HEAVY CHAIN-RELATED PROTEIN"/>
    <property type="match status" value="1"/>
</dbReference>
<dbReference type="InParanoid" id="B9R9B9"/>
<evidence type="ECO:0000259" key="2">
    <source>
        <dbReference type="PROSITE" id="PS51840"/>
    </source>
</evidence>
<dbReference type="PANTHER" id="PTHR34452:SF14">
    <property type="entry name" value="MYOSIN HEAVY CHAIN, MUSCLE"/>
    <property type="match status" value="1"/>
</dbReference>
<reference evidence="4" key="1">
    <citation type="journal article" date="2010" name="Nat. Biotechnol.">
        <title>Draft genome sequence of the oilseed species Ricinus communis.</title>
        <authorList>
            <person name="Chan A.P."/>
            <person name="Crabtree J."/>
            <person name="Zhao Q."/>
            <person name="Lorenzi H."/>
            <person name="Orvis J."/>
            <person name="Puiu D."/>
            <person name="Melake-Berhan A."/>
            <person name="Jones K.M."/>
            <person name="Redman J."/>
            <person name="Chen G."/>
            <person name="Cahoon E.B."/>
            <person name="Gedil M."/>
            <person name="Stanke M."/>
            <person name="Haas B.J."/>
            <person name="Wortman J.R."/>
            <person name="Fraser-Liggett C.M."/>
            <person name="Ravel J."/>
            <person name="Rabinowicz P.D."/>
        </authorList>
    </citation>
    <scope>NUCLEOTIDE SEQUENCE [LARGE SCALE GENOMIC DNA]</scope>
    <source>
        <strain evidence="4">cv. Hale</strain>
    </source>
</reference>
<feature type="coiled-coil region" evidence="1">
    <location>
        <begin position="259"/>
        <end position="393"/>
    </location>
</feature>
<protein>
    <submittedName>
        <fullName evidence="3">ATP binding protein, putative</fullName>
    </submittedName>
</protein>
<accession>B9R9B9</accession>
<dbReference type="AlphaFoldDB" id="B9R9B9"/>
<dbReference type="Pfam" id="PF10358">
    <property type="entry name" value="NT-C2"/>
    <property type="match status" value="1"/>
</dbReference>
<evidence type="ECO:0000256" key="1">
    <source>
        <dbReference type="SAM" id="Coils"/>
    </source>
</evidence>
<dbReference type="PROSITE" id="PS51840">
    <property type="entry name" value="C2_NT"/>
    <property type="match status" value="1"/>
</dbReference>